<sequence length="147" mass="16483">MRMNGIFDTLSYTKRLEAAGVPAEQAEAHALALGEVMRTQCATKADIYELREELREAILSQGARMNAQGLQLQQMIREVAAASEKRDMLLDAKIDLEVRRLEGLIKGQGDRLHNDMLKLKTYLMGWTVALNLSQLAVLFAALAYFRS</sequence>
<dbReference type="AlphaFoldDB" id="A0A845GWT6"/>
<evidence type="ECO:0008006" key="4">
    <source>
        <dbReference type="Google" id="ProtNLM"/>
    </source>
</evidence>
<comment type="caution">
    <text evidence="2">The sequence shown here is derived from an EMBL/GenBank/DDBJ whole genome shotgun (WGS) entry which is preliminary data.</text>
</comment>
<dbReference type="RefSeq" id="WP_161086706.1">
    <property type="nucleotide sequence ID" value="NZ_WWCX01000089.1"/>
</dbReference>
<keyword evidence="1" id="KW-0472">Membrane</keyword>
<protein>
    <recommendedName>
        <fullName evidence="4">DUF1640 domain-containing protein</fullName>
    </recommendedName>
</protein>
<reference evidence="2" key="1">
    <citation type="submission" date="2019-12" db="EMBL/GenBank/DDBJ databases">
        <title>Novel species isolated from a subtropical stream in China.</title>
        <authorList>
            <person name="Lu H."/>
        </authorList>
    </citation>
    <scope>NUCLEOTIDE SEQUENCE [LARGE SCALE GENOMIC DNA]</scope>
    <source>
        <strain evidence="2">FT81W</strain>
    </source>
</reference>
<gene>
    <name evidence="2" type="ORF">GTP90_28675</name>
</gene>
<organism evidence="2 3">
    <name type="scientific">Duganella vulcania</name>
    <dbReference type="NCBI Taxonomy" id="2692166"/>
    <lineage>
        <taxon>Bacteria</taxon>
        <taxon>Pseudomonadati</taxon>
        <taxon>Pseudomonadota</taxon>
        <taxon>Betaproteobacteria</taxon>
        <taxon>Burkholderiales</taxon>
        <taxon>Oxalobacteraceae</taxon>
        <taxon>Telluria group</taxon>
        <taxon>Duganella</taxon>
    </lineage>
</organism>
<evidence type="ECO:0000256" key="1">
    <source>
        <dbReference type="SAM" id="Phobius"/>
    </source>
</evidence>
<evidence type="ECO:0000313" key="3">
    <source>
        <dbReference type="Proteomes" id="UP000447355"/>
    </source>
</evidence>
<proteinExistence type="predicted"/>
<keyword evidence="1" id="KW-1133">Transmembrane helix</keyword>
<dbReference type="Gene3D" id="1.20.5.340">
    <property type="match status" value="1"/>
</dbReference>
<keyword evidence="1" id="KW-0812">Transmembrane</keyword>
<feature type="transmembrane region" description="Helical" evidence="1">
    <location>
        <begin position="121"/>
        <end position="145"/>
    </location>
</feature>
<accession>A0A845GWT6</accession>
<name>A0A845GWT6_9BURK</name>
<dbReference type="EMBL" id="WWCX01000089">
    <property type="protein sequence ID" value="MYM97830.1"/>
    <property type="molecule type" value="Genomic_DNA"/>
</dbReference>
<evidence type="ECO:0000313" key="2">
    <source>
        <dbReference type="EMBL" id="MYM97830.1"/>
    </source>
</evidence>
<dbReference type="Proteomes" id="UP000447355">
    <property type="component" value="Unassembled WGS sequence"/>
</dbReference>